<protein>
    <recommendedName>
        <fullName evidence="2">N-acetylglucosaminylphosphatidylinositol deacetylase</fullName>
        <ecNumber evidence="2">3.5.1.89</ecNumber>
    </recommendedName>
</protein>
<gene>
    <name evidence="5" type="ORF">KIK155_LOCUS11187</name>
</gene>
<dbReference type="Gene3D" id="3.40.50.10320">
    <property type="entry name" value="LmbE-like"/>
    <property type="match status" value="1"/>
</dbReference>
<sequence length="643" mass="73975">MMNILREQFKKRFRHNKNRSFDIPLDETGETLLPDNHIQVSSHRRSISKCLIRLRHWISTHICLLIMIVFIWIPILLYLILLILSKSQAFIPKEFQQNHHRLLLIVAHPDDEALFFSPTIRSLQKQSHINLSLLVFSRGNYTGLGPIRAKELNGSCQVFNFPQDRCISLDLPDIQDNPKIWWLEERLISVIDQFINKWSIDLLVSFDGTGVSGHINHRAVGSAVRVLTISKINSKIKMFYELKSVSVLRKYSSLLDVYIVFITFTPYLMHLLFSHLIPISSPNVSSILLINTPEDYMVSRAAFASHNSQFSWDRFFFLGKLSVCEQQQKLLTSKAKKKKAPATTFDDEDESEDEMEDFSTDRNLSNSKDENSSESNDDCLHIDEEEEISNDGCSNGKQVDLMNVAEVRDKNSTANTHTTSSNAESVQDKETTNTAHSNKRLSYDDKNEHPVQKKKCVLSSSLDELRAENSRLKKQIEMYKNEWMPHPTDPGVIRYFTRMVGIFSCNGDDDESKGDKLVRICNDLNMEERQLIRLQKENGTKTARAIARAYYPAAVRNEIKPEEIDDNFRNAIHDYVQLIHGLEGLTQGKINESINNVFHSAKSQNKKDRQRQSVQSTTSNLPTTGNRKYTNDKNKENICYSNH</sequence>
<dbReference type="Proteomes" id="UP000663865">
    <property type="component" value="Unassembled WGS sequence"/>
</dbReference>
<evidence type="ECO:0000313" key="6">
    <source>
        <dbReference type="Proteomes" id="UP000663865"/>
    </source>
</evidence>
<evidence type="ECO:0000256" key="2">
    <source>
        <dbReference type="ARBA" id="ARBA00012176"/>
    </source>
</evidence>
<organism evidence="5 6">
    <name type="scientific">Rotaria socialis</name>
    <dbReference type="NCBI Taxonomy" id="392032"/>
    <lineage>
        <taxon>Eukaryota</taxon>
        <taxon>Metazoa</taxon>
        <taxon>Spiralia</taxon>
        <taxon>Gnathifera</taxon>
        <taxon>Rotifera</taxon>
        <taxon>Eurotatoria</taxon>
        <taxon>Bdelloidea</taxon>
        <taxon>Philodinida</taxon>
        <taxon>Philodinidae</taxon>
        <taxon>Rotaria</taxon>
    </lineage>
</organism>
<reference evidence="5" key="1">
    <citation type="submission" date="2021-02" db="EMBL/GenBank/DDBJ databases">
        <authorList>
            <person name="Nowell W R."/>
        </authorList>
    </citation>
    <scope>NUCLEOTIDE SEQUENCE</scope>
</reference>
<dbReference type="EC" id="3.5.1.89" evidence="2"/>
<feature type="transmembrane region" description="Helical" evidence="4">
    <location>
        <begin position="58"/>
        <end position="84"/>
    </location>
</feature>
<dbReference type="AlphaFoldDB" id="A0A818D1Z1"/>
<feature type="region of interest" description="Disordered" evidence="3">
    <location>
        <begin position="601"/>
        <end position="643"/>
    </location>
</feature>
<feature type="compositionally biased region" description="Basic and acidic residues" evidence="3">
    <location>
        <begin position="441"/>
        <end position="451"/>
    </location>
</feature>
<dbReference type="PANTHER" id="PTHR12993">
    <property type="entry name" value="N-ACETYLGLUCOSAMINYL-PHOSPHATIDYLINOSITOL DE-N-ACETYLASE-RELATED"/>
    <property type="match status" value="1"/>
</dbReference>
<feature type="compositionally biased region" description="Polar residues" evidence="3">
    <location>
        <begin position="612"/>
        <end position="628"/>
    </location>
</feature>
<comment type="caution">
    <text evidence="5">The sequence shown here is derived from an EMBL/GenBank/DDBJ whole genome shotgun (WGS) entry which is preliminary data.</text>
</comment>
<dbReference type="UniPathway" id="UPA00196"/>
<proteinExistence type="inferred from homology"/>
<comment type="similarity">
    <text evidence="1">Belongs to the PIGL family.</text>
</comment>
<dbReference type="EMBL" id="CAJNYV010001744">
    <property type="protein sequence ID" value="CAF3435398.1"/>
    <property type="molecule type" value="Genomic_DNA"/>
</dbReference>
<dbReference type="SUPFAM" id="SSF102588">
    <property type="entry name" value="LmbE-like"/>
    <property type="match status" value="1"/>
</dbReference>
<dbReference type="GO" id="GO:0006506">
    <property type="term" value="P:GPI anchor biosynthetic process"/>
    <property type="evidence" value="ECO:0007669"/>
    <property type="project" value="UniProtKB-UniPathway"/>
</dbReference>
<dbReference type="InterPro" id="IPR003737">
    <property type="entry name" value="GlcNAc_PI_deacetylase-related"/>
</dbReference>
<accession>A0A818D1Z1</accession>
<feature type="compositionally biased region" description="Acidic residues" evidence="3">
    <location>
        <begin position="345"/>
        <end position="358"/>
    </location>
</feature>
<dbReference type="PANTHER" id="PTHR12993:SF11">
    <property type="entry name" value="N-ACETYLGLUCOSAMINYL-PHOSPHATIDYLINOSITOL DE-N-ACETYLASE"/>
    <property type="match status" value="1"/>
</dbReference>
<name>A0A818D1Z1_9BILA</name>
<feature type="region of interest" description="Disordered" evidence="3">
    <location>
        <begin position="335"/>
        <end position="377"/>
    </location>
</feature>
<evidence type="ECO:0000256" key="4">
    <source>
        <dbReference type="SAM" id="Phobius"/>
    </source>
</evidence>
<evidence type="ECO:0000256" key="1">
    <source>
        <dbReference type="ARBA" id="ARBA00006066"/>
    </source>
</evidence>
<dbReference type="GO" id="GO:0000225">
    <property type="term" value="F:N-acetylglucosaminylphosphatidylinositol deacetylase activity"/>
    <property type="evidence" value="ECO:0007669"/>
    <property type="project" value="UniProtKB-EC"/>
</dbReference>
<feature type="compositionally biased region" description="Low complexity" evidence="3">
    <location>
        <begin position="412"/>
        <end position="425"/>
    </location>
</feature>
<evidence type="ECO:0000256" key="3">
    <source>
        <dbReference type="SAM" id="MobiDB-lite"/>
    </source>
</evidence>
<dbReference type="InterPro" id="IPR024078">
    <property type="entry name" value="LmbE-like_dom_sf"/>
</dbReference>
<keyword evidence="4" id="KW-0812">Transmembrane</keyword>
<evidence type="ECO:0000313" key="5">
    <source>
        <dbReference type="EMBL" id="CAF3435398.1"/>
    </source>
</evidence>
<dbReference type="GO" id="GO:0005783">
    <property type="term" value="C:endoplasmic reticulum"/>
    <property type="evidence" value="ECO:0007669"/>
    <property type="project" value="TreeGrafter"/>
</dbReference>
<feature type="region of interest" description="Disordered" evidence="3">
    <location>
        <begin position="410"/>
        <end position="452"/>
    </location>
</feature>
<dbReference type="Pfam" id="PF02585">
    <property type="entry name" value="PIG-L"/>
    <property type="match status" value="1"/>
</dbReference>
<keyword evidence="4" id="KW-1133">Transmembrane helix</keyword>
<keyword evidence="4" id="KW-0472">Membrane</keyword>
<dbReference type="GO" id="GO:0016020">
    <property type="term" value="C:membrane"/>
    <property type="evidence" value="ECO:0007669"/>
    <property type="project" value="GOC"/>
</dbReference>